<comment type="caution">
    <text evidence="2">The sequence shown here is derived from an EMBL/GenBank/DDBJ whole genome shotgun (WGS) entry which is preliminary data.</text>
</comment>
<keyword evidence="1" id="KW-0732">Signal</keyword>
<dbReference type="RefSeq" id="WP_117852865.1">
    <property type="nucleotide sequence ID" value="NZ_JACOOT010000007.1"/>
</dbReference>
<reference evidence="2 3" key="1">
    <citation type="submission" date="2020-08" db="EMBL/GenBank/DDBJ databases">
        <title>Genome public.</title>
        <authorList>
            <person name="Liu C."/>
            <person name="Sun Q."/>
        </authorList>
    </citation>
    <scope>NUCLEOTIDE SEQUENCE [LARGE SCALE GENOMIC DNA]</scope>
    <source>
        <strain evidence="2 3">BX17</strain>
    </source>
</reference>
<dbReference type="EMBL" id="JACOOT010000007">
    <property type="protein sequence ID" value="MBC5650069.1"/>
    <property type="molecule type" value="Genomic_DNA"/>
</dbReference>
<evidence type="ECO:0000313" key="3">
    <source>
        <dbReference type="Proteomes" id="UP000652847"/>
    </source>
</evidence>
<gene>
    <name evidence="2" type="ORF">H8S54_02750</name>
</gene>
<keyword evidence="3" id="KW-1185">Reference proteome</keyword>
<organism evidence="2 3">
    <name type="scientific">Blautia segnis</name>
    <dbReference type="NCBI Taxonomy" id="2763030"/>
    <lineage>
        <taxon>Bacteria</taxon>
        <taxon>Bacillati</taxon>
        <taxon>Bacillota</taxon>
        <taxon>Clostridia</taxon>
        <taxon>Lachnospirales</taxon>
        <taxon>Lachnospiraceae</taxon>
        <taxon>Blautia</taxon>
    </lineage>
</organism>
<sequence>MKKYILPAVLLAAGFSLSTIGFQKQEIKAAEEIGTEVEETSTEQVKISPTEGESDGMALYSSCPFIYEETEWELQTFVQEDMLIDGELAMDDRGHFLIQVSSGEDSYVMFDDIVQLGMPEADAWIDDQEKLHIVVRDVRTARYRVTDFTYDSEKKEFVGNDVLNGDGINYLGTTGK</sequence>
<proteinExistence type="predicted"/>
<feature type="signal peptide" evidence="1">
    <location>
        <begin position="1"/>
        <end position="21"/>
    </location>
</feature>
<dbReference type="AlphaFoldDB" id="A0A8I0AGS4"/>
<protein>
    <submittedName>
        <fullName evidence="2">Uncharacterized protein</fullName>
    </submittedName>
</protein>
<name>A0A8I0AGS4_9FIRM</name>
<evidence type="ECO:0000256" key="1">
    <source>
        <dbReference type="SAM" id="SignalP"/>
    </source>
</evidence>
<feature type="chain" id="PRO_5039094795" evidence="1">
    <location>
        <begin position="22"/>
        <end position="176"/>
    </location>
</feature>
<evidence type="ECO:0000313" key="2">
    <source>
        <dbReference type="EMBL" id="MBC5650069.1"/>
    </source>
</evidence>
<accession>A0A8I0AGS4</accession>
<dbReference type="Proteomes" id="UP000652847">
    <property type="component" value="Unassembled WGS sequence"/>
</dbReference>